<dbReference type="PROSITE" id="PS50096">
    <property type="entry name" value="IQ"/>
    <property type="match status" value="1"/>
</dbReference>
<keyword evidence="4 19" id="KW-0217">Developmental protein</keyword>
<feature type="compositionally biased region" description="Basic and acidic residues" evidence="20">
    <location>
        <begin position="190"/>
        <end position="205"/>
    </location>
</feature>
<evidence type="ECO:0000256" key="2">
    <source>
        <dbReference type="ARBA" id="ARBA00005890"/>
    </source>
</evidence>
<dbReference type="InterPro" id="IPR017454">
    <property type="entry name" value="Neuromodulin_C"/>
</dbReference>
<reference evidence="23" key="2">
    <citation type="submission" date="2025-08" db="UniProtKB">
        <authorList>
            <consortium name="Ensembl"/>
        </authorList>
    </citation>
    <scope>IDENTIFICATION</scope>
</reference>
<dbReference type="GO" id="GO:0042246">
    <property type="term" value="P:tissue regeneration"/>
    <property type="evidence" value="ECO:0007669"/>
    <property type="project" value="TreeGrafter"/>
</dbReference>
<feature type="compositionally biased region" description="Polar residues" evidence="20">
    <location>
        <begin position="252"/>
        <end position="264"/>
    </location>
</feature>
<keyword evidence="7 19" id="KW-0341">Growth regulation</keyword>
<dbReference type="AlphaFoldDB" id="A0A8C3TWL1"/>
<feature type="domain" description="Neuromodulin N-terminal" evidence="22">
    <location>
        <begin position="59"/>
        <end position="83"/>
    </location>
</feature>
<dbReference type="Gene3D" id="1.20.5.190">
    <property type="match status" value="1"/>
</dbReference>
<dbReference type="GO" id="GO:0005516">
    <property type="term" value="F:calmodulin binding"/>
    <property type="evidence" value="ECO:0007669"/>
    <property type="project" value="UniProtKB-UniRule"/>
</dbReference>
<dbReference type="CDD" id="cd23767">
    <property type="entry name" value="IQCD"/>
    <property type="match status" value="1"/>
</dbReference>
<keyword evidence="14 19" id="KW-0449">Lipoprotein</keyword>
<feature type="compositionally biased region" description="Basic and acidic residues" evidence="20">
    <location>
        <begin position="217"/>
        <end position="229"/>
    </location>
</feature>
<comment type="similarity">
    <text evidence="2 19">Belongs to the neuromodulin family.</text>
</comment>
<evidence type="ECO:0000256" key="17">
    <source>
        <dbReference type="ARBA" id="ARBA00033250"/>
    </source>
</evidence>
<dbReference type="PANTHER" id="PTHR10699">
    <property type="entry name" value="NEUROMODULIN"/>
    <property type="match status" value="1"/>
</dbReference>
<dbReference type="Ensembl" id="ENSCUST00005004800.1">
    <property type="protein sequence ID" value="ENSCUSP00005004600.1"/>
    <property type="gene ID" value="ENSCUSG00005002982.1"/>
</dbReference>
<evidence type="ECO:0000256" key="3">
    <source>
        <dbReference type="ARBA" id="ARBA00021591"/>
    </source>
</evidence>
<comment type="subunit">
    <text evidence="19">Binds calmodulin with a greater affinity in the absence of Ca(2+) than in its presence.</text>
</comment>
<comment type="function">
    <text evidence="15 19">This protein is associated with nerve growth. It is a major component of the motile 'growth cones' that form the tips of elongating axons. Plays a role in axonal and dendritic filopodia induction.</text>
</comment>
<dbReference type="InterPro" id="IPR018947">
    <property type="entry name" value="Neuromodulin_N"/>
</dbReference>
<evidence type="ECO:0000256" key="9">
    <source>
        <dbReference type="ARBA" id="ARBA00022860"/>
    </source>
</evidence>
<evidence type="ECO:0000256" key="8">
    <source>
        <dbReference type="ARBA" id="ARBA00022782"/>
    </source>
</evidence>
<keyword evidence="24" id="KW-1185">Reference proteome</keyword>
<evidence type="ECO:0000256" key="1">
    <source>
        <dbReference type="ARBA" id="ARBA00004503"/>
    </source>
</evidence>
<dbReference type="GO" id="GO:0016198">
    <property type="term" value="P:axon choice point recognition"/>
    <property type="evidence" value="ECO:0007669"/>
    <property type="project" value="TreeGrafter"/>
</dbReference>
<keyword evidence="11 19" id="KW-0770">Synapse</keyword>
<dbReference type="GO" id="GO:0031103">
    <property type="term" value="P:axon regeneration"/>
    <property type="evidence" value="ECO:0007669"/>
    <property type="project" value="TreeGrafter"/>
</dbReference>
<dbReference type="InterPro" id="IPR001422">
    <property type="entry name" value="Neuromodulin"/>
</dbReference>
<feature type="region of interest" description="Disordered" evidence="20">
    <location>
        <begin position="60"/>
        <end position="283"/>
    </location>
</feature>
<name>A0A8C3TWL1_CATUS</name>
<evidence type="ECO:0000256" key="12">
    <source>
        <dbReference type="ARBA" id="ARBA00023136"/>
    </source>
</evidence>
<organism evidence="23 24">
    <name type="scientific">Catharus ustulatus</name>
    <name type="common">Russet-backed thrush</name>
    <name type="synonym">Hylocichla ustulatus</name>
    <dbReference type="NCBI Taxonomy" id="91951"/>
    <lineage>
        <taxon>Eukaryota</taxon>
        <taxon>Metazoa</taxon>
        <taxon>Chordata</taxon>
        <taxon>Craniata</taxon>
        <taxon>Vertebrata</taxon>
        <taxon>Euteleostomi</taxon>
        <taxon>Archelosauria</taxon>
        <taxon>Archosauria</taxon>
        <taxon>Dinosauria</taxon>
        <taxon>Saurischia</taxon>
        <taxon>Theropoda</taxon>
        <taxon>Coelurosauria</taxon>
        <taxon>Aves</taxon>
        <taxon>Neognathae</taxon>
        <taxon>Neoaves</taxon>
        <taxon>Telluraves</taxon>
        <taxon>Australaves</taxon>
        <taxon>Passeriformes</taxon>
        <taxon>Turdidae</taxon>
        <taxon>Catharus</taxon>
    </lineage>
</organism>
<keyword evidence="19" id="KW-0564">Palmitate</keyword>
<dbReference type="InterPro" id="IPR000048">
    <property type="entry name" value="IQ_motif_EF-hand-BS"/>
</dbReference>
<keyword evidence="8 19" id="KW-0221">Differentiation</keyword>
<feature type="compositionally biased region" description="Low complexity" evidence="20">
    <location>
        <begin position="230"/>
        <end position="247"/>
    </location>
</feature>
<dbReference type="Proteomes" id="UP000694563">
    <property type="component" value="Chromosome 2"/>
</dbReference>
<accession>A0A8C3TWL1</accession>
<keyword evidence="13 19" id="KW-0966">Cell projection</keyword>
<feature type="compositionally biased region" description="Basic and acidic residues" evidence="20">
    <location>
        <begin position="266"/>
        <end position="278"/>
    </location>
</feature>
<reference evidence="23" key="1">
    <citation type="submission" date="2020-10" db="EMBL/GenBank/DDBJ databases">
        <title>Catharus ustulatus (Swainson's thrush) genome, bCatUst1, primary haplotype v2.</title>
        <authorList>
            <person name="Delmore K."/>
            <person name="Vafadar M."/>
            <person name="Formenti G."/>
            <person name="Chow W."/>
            <person name="Pelan S."/>
            <person name="Howe K."/>
            <person name="Rhie A."/>
            <person name="Mountcastle J."/>
            <person name="Haase B."/>
            <person name="Fedrigo O."/>
            <person name="Jarvis E.D."/>
        </authorList>
    </citation>
    <scope>NUCLEOTIDE SEQUENCE [LARGE SCALE GENOMIC DNA]</scope>
</reference>
<evidence type="ECO:0000313" key="24">
    <source>
        <dbReference type="Proteomes" id="UP000694563"/>
    </source>
</evidence>
<dbReference type="Pfam" id="PF10580">
    <property type="entry name" value="Neuromodulin_N"/>
    <property type="match status" value="1"/>
</dbReference>
<proteinExistence type="inferred from homology"/>
<keyword evidence="10 19" id="KW-0524">Neurogenesis</keyword>
<keyword evidence="9 19" id="KW-0112">Calmodulin-binding</keyword>
<evidence type="ECO:0000256" key="14">
    <source>
        <dbReference type="ARBA" id="ARBA00023288"/>
    </source>
</evidence>
<evidence type="ECO:0000256" key="13">
    <source>
        <dbReference type="ARBA" id="ARBA00023273"/>
    </source>
</evidence>
<evidence type="ECO:0000256" key="6">
    <source>
        <dbReference type="ARBA" id="ARBA00022553"/>
    </source>
</evidence>
<evidence type="ECO:0000256" key="7">
    <source>
        <dbReference type="ARBA" id="ARBA00022604"/>
    </source>
</evidence>
<dbReference type="PRINTS" id="PR00215">
    <property type="entry name" value="NEUROMODULIN"/>
</dbReference>
<dbReference type="SMART" id="SM00015">
    <property type="entry name" value="IQ"/>
    <property type="match status" value="1"/>
</dbReference>
<keyword evidence="5 19" id="KW-1003">Cell membrane</keyword>
<evidence type="ECO:0000256" key="15">
    <source>
        <dbReference type="ARBA" id="ARBA00025215"/>
    </source>
</evidence>
<evidence type="ECO:0000256" key="10">
    <source>
        <dbReference type="ARBA" id="ARBA00022902"/>
    </source>
</evidence>
<evidence type="ECO:0000259" key="21">
    <source>
        <dbReference type="Pfam" id="PF06614"/>
    </source>
</evidence>
<evidence type="ECO:0000256" key="18">
    <source>
        <dbReference type="ARBA" id="ARBA00034103"/>
    </source>
</evidence>
<dbReference type="PANTHER" id="PTHR10699:SF15">
    <property type="entry name" value="NEUROMODULIN"/>
    <property type="match status" value="1"/>
</dbReference>
<dbReference type="GO" id="GO:0014069">
    <property type="term" value="C:postsynaptic density"/>
    <property type="evidence" value="ECO:0007669"/>
    <property type="project" value="TreeGrafter"/>
</dbReference>
<feature type="compositionally biased region" description="Basic and acidic residues" evidence="20">
    <location>
        <begin position="61"/>
        <end position="84"/>
    </location>
</feature>
<evidence type="ECO:0000313" key="23">
    <source>
        <dbReference type="Ensembl" id="ENSCUSP00005004600.1"/>
    </source>
</evidence>
<dbReference type="Pfam" id="PF00612">
    <property type="entry name" value="IQ"/>
    <property type="match status" value="1"/>
</dbReference>
<evidence type="ECO:0000256" key="19">
    <source>
        <dbReference type="RuleBase" id="RU368113"/>
    </source>
</evidence>
<evidence type="ECO:0000256" key="5">
    <source>
        <dbReference type="ARBA" id="ARBA00022475"/>
    </source>
</evidence>
<dbReference type="PROSITE" id="PS00413">
    <property type="entry name" value="NEUROMODULIN_2"/>
    <property type="match status" value="1"/>
</dbReference>
<keyword evidence="6 19" id="KW-0597">Phosphoprotein</keyword>
<dbReference type="GO" id="GO:0040008">
    <property type="term" value="P:regulation of growth"/>
    <property type="evidence" value="ECO:0007669"/>
    <property type="project" value="UniProtKB-UniRule"/>
</dbReference>
<dbReference type="GO" id="GO:0001786">
    <property type="term" value="F:phosphatidylserine binding"/>
    <property type="evidence" value="ECO:0007669"/>
    <property type="project" value="TreeGrafter"/>
</dbReference>
<dbReference type="GO" id="GO:0035727">
    <property type="term" value="F:lysophosphatidic acid binding"/>
    <property type="evidence" value="ECO:0007669"/>
    <property type="project" value="TreeGrafter"/>
</dbReference>
<feature type="domain" description="Neuromodulin C-terminal" evidence="21">
    <location>
        <begin position="120"/>
        <end position="286"/>
    </location>
</feature>
<evidence type="ECO:0000256" key="20">
    <source>
        <dbReference type="SAM" id="MobiDB-lite"/>
    </source>
</evidence>
<dbReference type="Pfam" id="PF06614">
    <property type="entry name" value="Neuromodulin"/>
    <property type="match status" value="1"/>
</dbReference>
<evidence type="ECO:0000256" key="16">
    <source>
        <dbReference type="ARBA" id="ARBA00030597"/>
    </source>
</evidence>
<dbReference type="GO" id="GO:1901981">
    <property type="term" value="F:phosphatidylinositol phosphate binding"/>
    <property type="evidence" value="ECO:0007669"/>
    <property type="project" value="TreeGrafter"/>
</dbReference>
<reference evidence="23" key="3">
    <citation type="submission" date="2025-09" db="UniProtKB">
        <authorList>
            <consortium name="Ensembl"/>
        </authorList>
    </citation>
    <scope>IDENTIFICATION</scope>
</reference>
<sequence>HKIRVTWLQTHTKWKGCFQAFHWLAGGESGIVSIELEHLLYLKKSYLPLFSSALLPCSSSKAEKNEDGDQKIEQDGIKPEDKAHKAATKIQASFRGHITRKKLKGEKKGDAPASETDATDKKEEGPASGAAENKESKAPAATEAAAADSAQQEEGSKDSSVPVEEKKGAGAADTGSEQPAPQVATPAASSEEKSAAAAAPERESATKASTDNSPSLKADEAQDKEEPKQADVPAADTTATTIPAAEDATAKATVQPQMETVESSQTEEKTDAVEETKPTESAQQEELLHGFLTSLAMTARVPCSITL</sequence>
<dbReference type="GO" id="GO:0005737">
    <property type="term" value="C:cytoplasm"/>
    <property type="evidence" value="ECO:0007669"/>
    <property type="project" value="TreeGrafter"/>
</dbReference>
<evidence type="ECO:0000256" key="4">
    <source>
        <dbReference type="ARBA" id="ARBA00022473"/>
    </source>
</evidence>
<comment type="PTM">
    <text evidence="19">Palmitoylated. Palmitoylation is essential for plasma membrane association.</text>
</comment>
<comment type="subcellular location">
    <subcellularLocation>
        <location evidence="19">Cell membrane</location>
        <topology evidence="19">Peripheral membrane protein</topology>
        <orientation evidence="19">Cytoplasmic side</orientation>
    </subcellularLocation>
    <subcellularLocation>
        <location evidence="1 19">Cell projection</location>
        <location evidence="1 19">Growth cone membrane</location>
        <topology evidence="1 19">Peripheral membrane protein</topology>
        <orientation evidence="1 19">Cytoplasmic side</orientation>
    </subcellularLocation>
    <subcellularLocation>
        <location evidence="18 19">Synapse</location>
    </subcellularLocation>
    <subcellularLocation>
        <location evidence="19">Cell projection</location>
        <location evidence="19">Filopodium membrane</location>
        <topology evidence="19">Peripheral membrane protein</topology>
    </subcellularLocation>
</comment>
<keyword evidence="12" id="KW-0472">Membrane</keyword>
<gene>
    <name evidence="23" type="primary">GAP43</name>
</gene>
<feature type="compositionally biased region" description="Low complexity" evidence="20">
    <location>
        <begin position="138"/>
        <end position="150"/>
    </location>
</feature>
<protein>
    <recommendedName>
        <fullName evidence="3 19">Neuromodulin</fullName>
    </recommendedName>
    <alternativeName>
        <fullName evidence="16 19">Axonal membrane protein GAP-43</fullName>
    </alternativeName>
    <alternativeName>
        <fullName evidence="17 19">Growth-associated protein 43</fullName>
    </alternativeName>
</protein>
<evidence type="ECO:0000259" key="22">
    <source>
        <dbReference type="Pfam" id="PF10580"/>
    </source>
</evidence>
<dbReference type="GO" id="GO:0032584">
    <property type="term" value="C:growth cone membrane"/>
    <property type="evidence" value="ECO:0007669"/>
    <property type="project" value="UniProtKB-SubCell"/>
</dbReference>
<evidence type="ECO:0000256" key="11">
    <source>
        <dbReference type="ARBA" id="ARBA00023018"/>
    </source>
</evidence>
<dbReference type="InterPro" id="IPR033137">
    <property type="entry name" value="Neuromodulin_P_site"/>
</dbReference>
<dbReference type="GO" id="GO:0031527">
    <property type="term" value="C:filopodium membrane"/>
    <property type="evidence" value="ECO:0007669"/>
    <property type="project" value="UniProtKB-SubCell"/>
</dbReference>